<evidence type="ECO:0000259" key="2">
    <source>
        <dbReference type="Pfam" id="PF26013"/>
    </source>
</evidence>
<sequence>MRRIQGRVTRDDIRSAGLRRWDGRARITTDWVNLFHEPELCWPTGDCLVYLREPGQSSRGPAFRVHTAFLKVKGFDSLVDRCVVRNSIHAAAQCVLPNCPGCDPQQALQELYIPAPHGAGLEDIFDHHITTRNFFAWLYNRPLAGRTLGRALVSLKRRIDVYRPDDTSQNKLEVVSYAENQRYLDFRECVDHALAALYLAETLQIEDLWIDAFAHCVGMSHRGLRSSIEYAVINAKAKTLINRARLEMDLRLDRVNKSVISFFQNEVNGSFLGLPQPARDHLDRFRSFLRNFYIEQYGCWPPSGFEDEAVQQTVYSTLFSDFQNLYQHLVDLESSTSLAENDVTKTGGVCTIQNIQAFDSKHQYEPLAQPLPLLPKAPESSIGQRPKVQRRMSWNPIQRRKADKEARKAQDKQALIAASNRDLLVMDCPLVRKFSDFEERTVDDDLEGLSVVEGRKVRWMLVYAVLQTFHCIAQPPKQVRNTSNLTYSLCCHPPKQMPWQITSPTSVRKADRVSQLAPDTSYSHTNASSSSVGETLTRGRSAAVRRRTLPASLPGSLLASLSTKTPPGSRSSSLRRLMSRRAQTSVEEMPSKRPPFCEIYVEGYGNGLNEVDHGAGSPAVELTAEPETRDRLIKEEPSERHELVGDLVHELATDDANTKAPVPPSDESPTTPPSMSRESSGSSISSAWSKGSEKSDLDPTTPASDAAYTLKEVLQPPNISKMPSKRSDTRKAAPKLRPQSMIQDVTTAHASVQIIDTDQDDAMKMPSVHFNTQTWDLILAQRPMTAPASAPVTASA</sequence>
<dbReference type="PANTHER" id="PTHR39601">
    <property type="entry name" value="CHORIOGENIN HMINOR"/>
    <property type="match status" value="1"/>
</dbReference>
<evidence type="ECO:0000313" key="4">
    <source>
        <dbReference type="Proteomes" id="UP000053617"/>
    </source>
</evidence>
<feature type="compositionally biased region" description="Pro residues" evidence="1">
    <location>
        <begin position="661"/>
        <end position="672"/>
    </location>
</feature>
<dbReference type="Pfam" id="PF26013">
    <property type="entry name" value="DUF8004"/>
    <property type="match status" value="1"/>
</dbReference>
<evidence type="ECO:0000313" key="3">
    <source>
        <dbReference type="EMBL" id="KIX01554.1"/>
    </source>
</evidence>
<name>A0A0D2I6W9_9EURO</name>
<organism evidence="3 4">
    <name type="scientific">Rhinocladiella mackenziei CBS 650.93</name>
    <dbReference type="NCBI Taxonomy" id="1442369"/>
    <lineage>
        <taxon>Eukaryota</taxon>
        <taxon>Fungi</taxon>
        <taxon>Dikarya</taxon>
        <taxon>Ascomycota</taxon>
        <taxon>Pezizomycotina</taxon>
        <taxon>Eurotiomycetes</taxon>
        <taxon>Chaetothyriomycetidae</taxon>
        <taxon>Chaetothyriales</taxon>
        <taxon>Herpotrichiellaceae</taxon>
        <taxon>Rhinocladiella</taxon>
    </lineage>
</organism>
<evidence type="ECO:0000256" key="1">
    <source>
        <dbReference type="SAM" id="MobiDB-lite"/>
    </source>
</evidence>
<dbReference type="GeneID" id="25297351"/>
<accession>A0A0D2I6W9</accession>
<proteinExistence type="predicted"/>
<dbReference type="VEuPathDB" id="FungiDB:Z518_09280"/>
<reference evidence="3 4" key="1">
    <citation type="submission" date="2015-01" db="EMBL/GenBank/DDBJ databases">
        <title>The Genome Sequence of Rhinocladiella mackenzie CBS 650.93.</title>
        <authorList>
            <consortium name="The Broad Institute Genomics Platform"/>
            <person name="Cuomo C."/>
            <person name="de Hoog S."/>
            <person name="Gorbushina A."/>
            <person name="Stielow B."/>
            <person name="Teixiera M."/>
            <person name="Abouelleil A."/>
            <person name="Chapman S.B."/>
            <person name="Priest M."/>
            <person name="Young S.K."/>
            <person name="Wortman J."/>
            <person name="Nusbaum C."/>
            <person name="Birren B."/>
        </authorList>
    </citation>
    <scope>NUCLEOTIDE SEQUENCE [LARGE SCALE GENOMIC DNA]</scope>
    <source>
        <strain evidence="3 4">CBS 650.93</strain>
    </source>
</reference>
<gene>
    <name evidence="3" type="ORF">Z518_09280</name>
</gene>
<dbReference type="EMBL" id="KN847481">
    <property type="protein sequence ID" value="KIX01554.1"/>
    <property type="molecule type" value="Genomic_DNA"/>
</dbReference>
<dbReference type="PANTHER" id="PTHR39601:SF1">
    <property type="entry name" value="CHORIOGENIN HMINOR"/>
    <property type="match status" value="1"/>
</dbReference>
<dbReference type="OrthoDB" id="4114825at2759"/>
<feature type="compositionally biased region" description="Low complexity" evidence="1">
    <location>
        <begin position="673"/>
        <end position="690"/>
    </location>
</feature>
<feature type="region of interest" description="Disordered" evidence="1">
    <location>
        <begin position="655"/>
        <end position="738"/>
    </location>
</feature>
<dbReference type="Proteomes" id="UP000053617">
    <property type="component" value="Unassembled WGS sequence"/>
</dbReference>
<protein>
    <recommendedName>
        <fullName evidence="2">DUF8004 domain-containing protein</fullName>
    </recommendedName>
</protein>
<dbReference type="HOGENOM" id="CLU_010761_2_0_1"/>
<feature type="domain" description="DUF8004" evidence="2">
    <location>
        <begin position="173"/>
        <end position="262"/>
    </location>
</feature>
<dbReference type="RefSeq" id="XP_013268690.1">
    <property type="nucleotide sequence ID" value="XM_013413236.1"/>
</dbReference>
<feature type="region of interest" description="Disordered" evidence="1">
    <location>
        <begin position="611"/>
        <end position="641"/>
    </location>
</feature>
<keyword evidence="4" id="KW-1185">Reference proteome</keyword>
<dbReference type="AlphaFoldDB" id="A0A0D2I6W9"/>
<dbReference type="InterPro" id="IPR058317">
    <property type="entry name" value="DUF8004"/>
</dbReference>
<dbReference type="STRING" id="1442369.A0A0D2I6W9"/>
<feature type="region of interest" description="Disordered" evidence="1">
    <location>
        <begin position="503"/>
        <end position="591"/>
    </location>
</feature>
<feature type="compositionally biased region" description="Basic and acidic residues" evidence="1">
    <location>
        <begin position="626"/>
        <end position="641"/>
    </location>
</feature>
<feature type="compositionally biased region" description="Low complexity" evidence="1">
    <location>
        <begin position="549"/>
        <end position="562"/>
    </location>
</feature>
<feature type="compositionally biased region" description="Low complexity" evidence="1">
    <location>
        <begin position="521"/>
        <end position="531"/>
    </location>
</feature>